<name>A0A511RG62_9DEIN</name>
<dbReference type="SUPFAM" id="SSF89796">
    <property type="entry name" value="CoA-transferase family III (CaiB/BaiF)"/>
    <property type="match status" value="1"/>
</dbReference>
<gene>
    <name evidence="2" type="ORF">ODE01S_00790</name>
</gene>
<dbReference type="PANTHER" id="PTHR48207:SF3">
    <property type="entry name" value="SUCCINATE--HYDROXYMETHYLGLUTARATE COA-TRANSFERASE"/>
    <property type="match status" value="1"/>
</dbReference>
<evidence type="ECO:0000313" key="2">
    <source>
        <dbReference type="EMBL" id="GEM88645.1"/>
    </source>
</evidence>
<dbReference type="EMBL" id="BJXN01000001">
    <property type="protein sequence ID" value="GEM88645.1"/>
    <property type="molecule type" value="Genomic_DNA"/>
</dbReference>
<protein>
    <submittedName>
        <fullName evidence="2">CoA transferase</fullName>
    </submittedName>
</protein>
<dbReference type="GO" id="GO:0008410">
    <property type="term" value="F:CoA-transferase activity"/>
    <property type="evidence" value="ECO:0007669"/>
    <property type="project" value="TreeGrafter"/>
</dbReference>
<reference evidence="2 3" key="1">
    <citation type="submission" date="2019-07" db="EMBL/GenBank/DDBJ databases">
        <title>Whole genome shotgun sequence of Oceanithermus desulfurans NBRC 100063.</title>
        <authorList>
            <person name="Hosoyama A."/>
            <person name="Uohara A."/>
            <person name="Ohji S."/>
            <person name="Ichikawa N."/>
        </authorList>
    </citation>
    <scope>NUCLEOTIDE SEQUENCE [LARGE SCALE GENOMIC DNA]</scope>
    <source>
        <strain evidence="2 3">NBRC 100063</strain>
    </source>
</reference>
<dbReference type="Gene3D" id="3.30.1540.10">
    <property type="entry name" value="formyl-coa transferase, domain 3"/>
    <property type="match status" value="1"/>
</dbReference>
<dbReference type="Proteomes" id="UP000321827">
    <property type="component" value="Unassembled WGS sequence"/>
</dbReference>
<dbReference type="AlphaFoldDB" id="A0A511RG62"/>
<dbReference type="Gene3D" id="3.40.50.10540">
    <property type="entry name" value="Crotonobetainyl-coa:carnitine coa-transferase, domain 1"/>
    <property type="match status" value="1"/>
</dbReference>
<evidence type="ECO:0000256" key="1">
    <source>
        <dbReference type="ARBA" id="ARBA00022679"/>
    </source>
</evidence>
<proteinExistence type="predicted"/>
<dbReference type="Pfam" id="PF02515">
    <property type="entry name" value="CoA_transf_3"/>
    <property type="match status" value="1"/>
</dbReference>
<organism evidence="2 3">
    <name type="scientific">Oceanithermus desulfurans NBRC 100063</name>
    <dbReference type="NCBI Taxonomy" id="1227550"/>
    <lineage>
        <taxon>Bacteria</taxon>
        <taxon>Thermotogati</taxon>
        <taxon>Deinococcota</taxon>
        <taxon>Deinococci</taxon>
        <taxon>Thermales</taxon>
        <taxon>Thermaceae</taxon>
        <taxon>Oceanithermus</taxon>
    </lineage>
</organism>
<keyword evidence="1 2" id="KW-0808">Transferase</keyword>
<dbReference type="InterPro" id="IPR003673">
    <property type="entry name" value="CoA-Trfase_fam_III"/>
</dbReference>
<dbReference type="OrthoDB" id="9797653at2"/>
<dbReference type="InterPro" id="IPR023606">
    <property type="entry name" value="CoA-Trfase_III_dom_1_sf"/>
</dbReference>
<comment type="caution">
    <text evidence="2">The sequence shown here is derived from an EMBL/GenBank/DDBJ whole genome shotgun (WGS) entry which is preliminary data.</text>
</comment>
<dbReference type="InterPro" id="IPR050483">
    <property type="entry name" value="CoA-transferase_III_domain"/>
</dbReference>
<sequence length="405" mass="43885">MGALDGLVVLDLSRILAGPYATQMLADLGAEVWKVESPWGDDTRRWGPPFREGESAYFLSTNRGKKSLAVNLKDPRGQRLVRRLAERADVLVENFKAGDLARYGLDYSSLAEVNPRLVYASITGFGQTGPRAAEPGYDAALQGMTGIMSVTGEPDGPPMKVGVAWIDVLTGLTAAVGILAALRERDRNGRGQHLDLALFDVGVAAMVNQAQAYLMTGLAPTRMGNAHPQIVPYQAFEARDKWFILAVGNDAQYQRLTEALGRPDLWDDERFRTNAGRVEHREALVAELARIFRTRDRGDWLELLRDAGVPVTPVNDVGEALADPQAEARGLLWEVVHPRLGPTPLLASPLQHMSRTPAAPTAAPPLLGQHTREVLSGALGLTAEELERLEAEGVIKSAAADENPA</sequence>
<evidence type="ECO:0000313" key="3">
    <source>
        <dbReference type="Proteomes" id="UP000321827"/>
    </source>
</evidence>
<dbReference type="RefSeq" id="WP_147144783.1">
    <property type="nucleotide sequence ID" value="NZ_BJXN01000001.1"/>
</dbReference>
<accession>A0A511RG62</accession>
<dbReference type="PANTHER" id="PTHR48207">
    <property type="entry name" value="SUCCINATE--HYDROXYMETHYLGLUTARATE COA-TRANSFERASE"/>
    <property type="match status" value="1"/>
</dbReference>
<dbReference type="InterPro" id="IPR044855">
    <property type="entry name" value="CoA-Trfase_III_dom3_sf"/>
</dbReference>